<evidence type="ECO:0000313" key="2">
    <source>
        <dbReference type="Proteomes" id="UP001059475"/>
    </source>
</evidence>
<reference evidence="1" key="1">
    <citation type="submission" date="2022-07" db="EMBL/GenBank/DDBJ databases">
        <title>First report of Bartonella spp. in marsupials in Brazil, with a description of Bartonella harrusi sp. nov. and new proposal for taxonomic reclassification of species of the genus Bartonella.</title>
        <authorList>
            <person name="Amaral R.B."/>
        </authorList>
    </citation>
    <scope>NUCLEOTIDE SEQUENCE</scope>
    <source>
        <strain evidence="1">117A</strain>
    </source>
</reference>
<dbReference type="EMBL" id="CP101114">
    <property type="protein sequence ID" value="UTO28160.1"/>
    <property type="molecule type" value="Genomic_DNA"/>
</dbReference>
<dbReference type="RefSeq" id="WP_254770065.1">
    <property type="nucleotide sequence ID" value="NZ_CP101114.1"/>
</dbReference>
<dbReference type="Proteomes" id="UP001059475">
    <property type="component" value="Chromosome"/>
</dbReference>
<evidence type="ECO:0000313" key="1">
    <source>
        <dbReference type="EMBL" id="UTO28160.1"/>
    </source>
</evidence>
<keyword evidence="2" id="KW-1185">Reference proteome</keyword>
<accession>A0ABY5EVY8</accession>
<gene>
    <name evidence="1" type="ORF">NMK50_08275</name>
</gene>
<protein>
    <submittedName>
        <fullName evidence="1">Uncharacterized protein</fullName>
    </submittedName>
</protein>
<sequence>MYVRGGGGEGAEKYPLLLEKGVRCLHDGKGDGYAGALGYVWGCLHEVLAWGVLAWRATRHV</sequence>
<name>A0ABY5EVY8_9HYPH</name>
<proteinExistence type="predicted"/>
<organism evidence="1 2">
    <name type="scientific">Bartonella harrusi</name>
    <dbReference type="NCBI Taxonomy" id="2961895"/>
    <lineage>
        <taxon>Bacteria</taxon>
        <taxon>Pseudomonadati</taxon>
        <taxon>Pseudomonadota</taxon>
        <taxon>Alphaproteobacteria</taxon>
        <taxon>Hyphomicrobiales</taxon>
        <taxon>Bartonellaceae</taxon>
        <taxon>Bartonella</taxon>
    </lineage>
</organism>